<dbReference type="AlphaFoldDB" id="A0A6G3QUL1"/>
<evidence type="ECO:0000313" key="2">
    <source>
        <dbReference type="EMBL" id="NEA87188.1"/>
    </source>
</evidence>
<dbReference type="EMBL" id="JAAGMD010000415">
    <property type="protein sequence ID" value="NEA87188.1"/>
    <property type="molecule type" value="Genomic_DNA"/>
</dbReference>
<dbReference type="RefSeq" id="WP_164334595.1">
    <property type="nucleotide sequence ID" value="NZ_JAAGMD010000415.1"/>
</dbReference>
<accession>A0A6G3QUL1</accession>
<keyword evidence="1" id="KW-0472">Membrane</keyword>
<feature type="transmembrane region" description="Helical" evidence="1">
    <location>
        <begin position="90"/>
        <end position="110"/>
    </location>
</feature>
<gene>
    <name evidence="2" type="ORF">G3I53_14320</name>
</gene>
<keyword evidence="1" id="KW-1133">Transmembrane helix</keyword>
<evidence type="ECO:0000256" key="1">
    <source>
        <dbReference type="SAM" id="Phobius"/>
    </source>
</evidence>
<comment type="caution">
    <text evidence="2">The sequence shown here is derived from an EMBL/GenBank/DDBJ whole genome shotgun (WGS) entry which is preliminary data.</text>
</comment>
<protein>
    <recommendedName>
        <fullName evidence="3">Cytochrome C oxidase subunit I</fullName>
    </recommendedName>
</protein>
<sequence>MDPSQESARGLVRLEGHLLWAAEMEDARRRAGAFAEQLPWLTTAQREDVERVYTAERVAASRAYLLRIRDRVAELRQEYEDRYRRLRTRCVAAAVVVAAGGVGTAAVALLTRH</sequence>
<reference evidence="2" key="1">
    <citation type="submission" date="2020-01" db="EMBL/GenBank/DDBJ databases">
        <title>Insect and environment-associated Actinomycetes.</title>
        <authorList>
            <person name="Currrie C."/>
            <person name="Chevrette M."/>
            <person name="Carlson C."/>
            <person name="Stubbendieck R."/>
            <person name="Wendt-Pienkowski E."/>
        </authorList>
    </citation>
    <scope>NUCLEOTIDE SEQUENCE</scope>
    <source>
        <strain evidence="2">SID14436</strain>
    </source>
</reference>
<proteinExistence type="predicted"/>
<organism evidence="2">
    <name type="scientific">Streptomyces sp. SID14436</name>
    <dbReference type="NCBI Taxonomy" id="2706070"/>
    <lineage>
        <taxon>Bacteria</taxon>
        <taxon>Bacillati</taxon>
        <taxon>Actinomycetota</taxon>
        <taxon>Actinomycetes</taxon>
        <taxon>Kitasatosporales</taxon>
        <taxon>Streptomycetaceae</taxon>
        <taxon>Streptomyces</taxon>
    </lineage>
</organism>
<name>A0A6G3QUL1_9ACTN</name>
<evidence type="ECO:0008006" key="3">
    <source>
        <dbReference type="Google" id="ProtNLM"/>
    </source>
</evidence>
<keyword evidence="1" id="KW-0812">Transmembrane</keyword>